<protein>
    <submittedName>
        <fullName evidence="2">Uncharacterized protein</fullName>
    </submittedName>
</protein>
<organism evidence="2 3">
    <name type="scientific">Cylindrotheca closterium</name>
    <dbReference type="NCBI Taxonomy" id="2856"/>
    <lineage>
        <taxon>Eukaryota</taxon>
        <taxon>Sar</taxon>
        <taxon>Stramenopiles</taxon>
        <taxon>Ochrophyta</taxon>
        <taxon>Bacillariophyta</taxon>
        <taxon>Bacillariophyceae</taxon>
        <taxon>Bacillariophycidae</taxon>
        <taxon>Bacillariales</taxon>
        <taxon>Bacillariaceae</taxon>
        <taxon>Cylindrotheca</taxon>
    </lineage>
</organism>
<comment type="caution">
    <text evidence="2">The sequence shown here is derived from an EMBL/GenBank/DDBJ whole genome shotgun (WGS) entry which is preliminary data.</text>
</comment>
<evidence type="ECO:0000313" key="2">
    <source>
        <dbReference type="EMBL" id="CAJ1931770.1"/>
    </source>
</evidence>
<feature type="compositionally biased region" description="Basic and acidic residues" evidence="1">
    <location>
        <begin position="367"/>
        <end position="386"/>
    </location>
</feature>
<feature type="region of interest" description="Disordered" evidence="1">
    <location>
        <begin position="506"/>
        <end position="584"/>
    </location>
</feature>
<name>A0AAD2CE67_9STRA</name>
<sequence>MPHEDRKKAGLDAFLANDGPRSVLIDADAPAVHTVSTVSQSTSPKSLSEELASMQNETTPIREFEKKEVNNILRINVQSTKQVYTFSIPVSKMLQREREMRVASKKARVPEAQWSCSRLYSLWKEARSKEDEDIASRRPSSQITVDLEPEKSMRDYSKFVWEPWLTTCLKGFYETGSIEIPERCQGPDLLITLEYLRIITVSPNVFIFSSKEPYDRIRSWSAYFTKRRTILDWLIKDYTNNGVAIRTYTTSTDSKEGSHVLLQVKGGEVDILGRNRHDSRLLFKVVYSLFCENDSEQMLTKEVPKRIRHDFRDQLLRFLPPKTRVSFELHRVTVTKSGLSVKEVRPVLRIEGPFVDKPKNRSPLAERPSHQTDISDRVSTDDKNDSAKYQSDAGARLGIAATGESTRYRTEDNPRAIAARKEATKYQRKSSAKVGVATTKESVEKGQNTKLHTIAKKQVFEEKKIEKPDIPRPPSGPSPMPVVQMQKQGSITSGLSQSLLDESTMGTILKHPPSDTANHSPQRSRFEQSRSATANRQQDSSAHGDQRPSRAYVRKYEDYDDDTKTFTDSTLSTTTYENRRPKRLEDSPCDTFESFLFHVCDSGVTVCDHMLPAGALTHPCDDRIGRDSDIDEMNGNTAIVTYLPDESGNEYSDHQNMNGESAENEGVIAALSQDLTKMENVMHAAKVFGDTISQQMDDLAYRVLDPENAEVQISKRG</sequence>
<evidence type="ECO:0000313" key="3">
    <source>
        <dbReference type="Proteomes" id="UP001295423"/>
    </source>
</evidence>
<evidence type="ECO:0000256" key="1">
    <source>
        <dbReference type="SAM" id="MobiDB-lite"/>
    </source>
</evidence>
<keyword evidence="3" id="KW-1185">Reference proteome</keyword>
<accession>A0AAD2CE67</accession>
<dbReference type="Proteomes" id="UP001295423">
    <property type="component" value="Unassembled WGS sequence"/>
</dbReference>
<feature type="compositionally biased region" description="Polar residues" evidence="1">
    <location>
        <begin position="515"/>
        <end position="541"/>
    </location>
</feature>
<feature type="compositionally biased region" description="Pro residues" evidence="1">
    <location>
        <begin position="471"/>
        <end position="480"/>
    </location>
</feature>
<feature type="compositionally biased region" description="Low complexity" evidence="1">
    <location>
        <begin position="566"/>
        <end position="576"/>
    </location>
</feature>
<feature type="region of interest" description="Disordered" evidence="1">
    <location>
        <begin position="461"/>
        <end position="491"/>
    </location>
</feature>
<feature type="compositionally biased region" description="Basic and acidic residues" evidence="1">
    <location>
        <begin position="542"/>
        <end position="565"/>
    </location>
</feature>
<gene>
    <name evidence="2" type="ORF">CYCCA115_LOCUS2536</name>
</gene>
<dbReference type="AlphaFoldDB" id="A0AAD2CE67"/>
<reference evidence="2" key="1">
    <citation type="submission" date="2023-08" db="EMBL/GenBank/DDBJ databases">
        <authorList>
            <person name="Audoor S."/>
            <person name="Bilcke G."/>
        </authorList>
    </citation>
    <scope>NUCLEOTIDE SEQUENCE</scope>
</reference>
<feature type="region of interest" description="Disordered" evidence="1">
    <location>
        <begin position="353"/>
        <end position="389"/>
    </location>
</feature>
<dbReference type="EMBL" id="CAKOGP040000180">
    <property type="protein sequence ID" value="CAJ1931770.1"/>
    <property type="molecule type" value="Genomic_DNA"/>
</dbReference>
<feature type="compositionally biased region" description="Basic and acidic residues" evidence="1">
    <location>
        <begin position="461"/>
        <end position="470"/>
    </location>
</feature>
<proteinExistence type="predicted"/>